<evidence type="ECO:0000313" key="14">
    <source>
        <dbReference type="Proteomes" id="UP001200741"/>
    </source>
</evidence>
<dbReference type="InterPro" id="IPR011527">
    <property type="entry name" value="ABC1_TM_dom"/>
</dbReference>
<keyword evidence="8 10" id="KW-0472">Membrane</keyword>
<evidence type="ECO:0000256" key="5">
    <source>
        <dbReference type="ARBA" id="ARBA00022741"/>
    </source>
</evidence>
<dbReference type="PROSITE" id="PS00211">
    <property type="entry name" value="ABC_TRANSPORTER_1"/>
    <property type="match status" value="1"/>
</dbReference>
<keyword evidence="7 10" id="KW-1133">Transmembrane helix</keyword>
<dbReference type="CDD" id="cd03223">
    <property type="entry name" value="ABCD_peroxisomal_ALDP"/>
    <property type="match status" value="1"/>
</dbReference>
<keyword evidence="5" id="KW-0547">Nucleotide-binding</keyword>
<feature type="domain" description="ABC transmembrane type-1" evidence="12">
    <location>
        <begin position="59"/>
        <end position="357"/>
    </location>
</feature>
<dbReference type="SMART" id="SM00382">
    <property type="entry name" value="AAA"/>
    <property type="match status" value="1"/>
</dbReference>
<keyword evidence="2" id="KW-0813">Transport</keyword>
<keyword evidence="14" id="KW-1185">Reference proteome</keyword>
<gene>
    <name evidence="13" type="ORF">LXT13_26465</name>
</gene>
<evidence type="ECO:0000313" key="13">
    <source>
        <dbReference type="EMBL" id="MCE4557938.1"/>
    </source>
</evidence>
<feature type="transmembrane region" description="Helical" evidence="10">
    <location>
        <begin position="54"/>
        <end position="73"/>
    </location>
</feature>
<evidence type="ECO:0000256" key="1">
    <source>
        <dbReference type="ARBA" id="ARBA00004651"/>
    </source>
</evidence>
<dbReference type="EMBL" id="JAJTWU010000014">
    <property type="protein sequence ID" value="MCE4557938.1"/>
    <property type="molecule type" value="Genomic_DNA"/>
</dbReference>
<evidence type="ECO:0000256" key="10">
    <source>
        <dbReference type="SAM" id="Phobius"/>
    </source>
</evidence>
<dbReference type="SUPFAM" id="SSF90123">
    <property type="entry name" value="ABC transporter transmembrane region"/>
    <property type="match status" value="1"/>
</dbReference>
<dbReference type="SUPFAM" id="SSF52540">
    <property type="entry name" value="P-loop containing nucleoside triphosphate hydrolases"/>
    <property type="match status" value="1"/>
</dbReference>
<protein>
    <submittedName>
        <fullName evidence="13">ABC transporter ATP-binding protein/permease</fullName>
    </submittedName>
</protein>
<dbReference type="InterPro" id="IPR027417">
    <property type="entry name" value="P-loop_NTPase"/>
</dbReference>
<dbReference type="GO" id="GO:0005524">
    <property type="term" value="F:ATP binding"/>
    <property type="evidence" value="ECO:0007669"/>
    <property type="project" value="UniProtKB-KW"/>
</dbReference>
<evidence type="ECO:0000259" key="12">
    <source>
        <dbReference type="PROSITE" id="PS50929"/>
    </source>
</evidence>
<accession>A0ABS8Y438</accession>
<keyword evidence="4 10" id="KW-0812">Transmembrane</keyword>
<evidence type="ECO:0000256" key="4">
    <source>
        <dbReference type="ARBA" id="ARBA00022692"/>
    </source>
</evidence>
<evidence type="ECO:0000256" key="6">
    <source>
        <dbReference type="ARBA" id="ARBA00022840"/>
    </source>
</evidence>
<dbReference type="InterPro" id="IPR050835">
    <property type="entry name" value="ABC_transporter_sub-D"/>
</dbReference>
<feature type="transmembrane region" description="Helical" evidence="10">
    <location>
        <begin position="208"/>
        <end position="233"/>
    </location>
</feature>
<evidence type="ECO:0000256" key="9">
    <source>
        <dbReference type="SAM" id="MobiDB-lite"/>
    </source>
</evidence>
<keyword evidence="6 13" id="KW-0067">ATP-binding</keyword>
<comment type="caution">
    <text evidence="13">The sequence shown here is derived from an EMBL/GenBank/DDBJ whole genome shotgun (WGS) entry which is preliminary data.</text>
</comment>
<keyword evidence="3" id="KW-1003">Cell membrane</keyword>
<name>A0ABS8Y438_9BURK</name>
<comment type="subcellular location">
    <subcellularLocation>
        <location evidence="1">Cell membrane</location>
        <topology evidence="1">Multi-pass membrane protein</topology>
    </subcellularLocation>
</comment>
<dbReference type="Proteomes" id="UP001200741">
    <property type="component" value="Unassembled WGS sequence"/>
</dbReference>
<dbReference type="Gene3D" id="3.40.50.300">
    <property type="entry name" value="P-loop containing nucleotide triphosphate hydrolases"/>
    <property type="match status" value="1"/>
</dbReference>
<evidence type="ECO:0000256" key="7">
    <source>
        <dbReference type="ARBA" id="ARBA00022989"/>
    </source>
</evidence>
<dbReference type="InterPro" id="IPR017871">
    <property type="entry name" value="ABC_transporter-like_CS"/>
</dbReference>
<dbReference type="PROSITE" id="PS50929">
    <property type="entry name" value="ABC_TM1F"/>
    <property type="match status" value="1"/>
</dbReference>
<dbReference type="RefSeq" id="WP_233375326.1">
    <property type="nucleotide sequence ID" value="NZ_JAJTWU010000014.1"/>
</dbReference>
<dbReference type="InterPro" id="IPR036640">
    <property type="entry name" value="ABC1_TM_sf"/>
</dbReference>
<dbReference type="InterPro" id="IPR003439">
    <property type="entry name" value="ABC_transporter-like_ATP-bd"/>
</dbReference>
<evidence type="ECO:0000256" key="8">
    <source>
        <dbReference type="ARBA" id="ARBA00023136"/>
    </source>
</evidence>
<evidence type="ECO:0000256" key="3">
    <source>
        <dbReference type="ARBA" id="ARBA00022475"/>
    </source>
</evidence>
<reference evidence="13 14" key="1">
    <citation type="submission" date="2021-12" db="EMBL/GenBank/DDBJ databases">
        <title>Genome seq of P8.</title>
        <authorList>
            <person name="Seo T."/>
        </authorList>
    </citation>
    <scope>NUCLEOTIDE SEQUENCE [LARGE SCALE GENOMIC DNA]</scope>
    <source>
        <strain evidence="13 14">P8</strain>
    </source>
</reference>
<dbReference type="InterPro" id="IPR003593">
    <property type="entry name" value="AAA+_ATPase"/>
</dbReference>
<dbReference type="Pfam" id="PF00005">
    <property type="entry name" value="ABC_tran"/>
    <property type="match status" value="1"/>
</dbReference>
<sequence length="597" mass="66093">MSLTPSSIAGPAGEHADLTPPDAPGDETALDSSHRPRLTPFVLEYWKSDDKWKALALLAITLGITFFTTFLTVKANQLLGAVTDALVDRQWRALLLAFTASVGVGVVSGLVTISNVAIGQVLDLRWRSWLTDRLLARWTRASEFYDIERDGLLKNADQRIAEDVRLFTDSFLNMFTSLIAVIADTVTFAVLLWSLSKTLEIRLFGSTWVIYGYMVYIAFAWAIGGLLVTHWFGKRLIALNMQRQGVEADYRYLAMQLRENAEQVALYGGGAREHRRLTERFELVKRNFLQIVGRNWKVSMAQTAYGRLFDPLNTVAALPLYFTGQVTFGGMTQSASAFGSLKSALSFFSQAYIGFVQWLAVANRLRDLDSALSMVEARGRGGFTVQHTEQTEIVTSELRLLAPGGELLTVTDPLRFRAGERWLIRGPSGAGKSTLMRAIAGVWPHGSGTVSLPRRASILFLPQRSYIPSGSLAAALCYPSEPTRFEEPQLKEALALCGLARLSESLDVVDQWQQKLSGGEQQRLAFARVLLHQPDYVFLDEATSAVDPATEQALYETLIRRLPRTGVISIAHRESLAAFHDHTLQVIPALGRAHSIA</sequence>
<evidence type="ECO:0000259" key="11">
    <source>
        <dbReference type="PROSITE" id="PS50893"/>
    </source>
</evidence>
<organism evidence="13 14">
    <name type="scientific">Pelomonas cellulosilytica</name>
    <dbReference type="NCBI Taxonomy" id="2906762"/>
    <lineage>
        <taxon>Bacteria</taxon>
        <taxon>Pseudomonadati</taxon>
        <taxon>Pseudomonadota</taxon>
        <taxon>Betaproteobacteria</taxon>
        <taxon>Burkholderiales</taxon>
        <taxon>Sphaerotilaceae</taxon>
        <taxon>Roseateles</taxon>
    </lineage>
</organism>
<dbReference type="Pfam" id="PF06472">
    <property type="entry name" value="ABC_membrane_2"/>
    <property type="match status" value="1"/>
</dbReference>
<dbReference type="PANTHER" id="PTHR11384:SF59">
    <property type="entry name" value="LYSOSOMAL COBALAMIN TRANSPORTER ABCD4"/>
    <property type="match status" value="1"/>
</dbReference>
<feature type="transmembrane region" description="Helical" evidence="10">
    <location>
        <begin position="175"/>
        <end position="196"/>
    </location>
</feature>
<feature type="transmembrane region" description="Helical" evidence="10">
    <location>
        <begin position="93"/>
        <end position="118"/>
    </location>
</feature>
<proteinExistence type="predicted"/>
<dbReference type="PANTHER" id="PTHR11384">
    <property type="entry name" value="ATP-BINDING CASSETTE, SUB-FAMILY D MEMBER"/>
    <property type="match status" value="1"/>
</dbReference>
<dbReference type="Gene3D" id="1.20.1560.10">
    <property type="entry name" value="ABC transporter type 1, transmembrane domain"/>
    <property type="match status" value="1"/>
</dbReference>
<evidence type="ECO:0000256" key="2">
    <source>
        <dbReference type="ARBA" id="ARBA00022448"/>
    </source>
</evidence>
<dbReference type="PROSITE" id="PS50893">
    <property type="entry name" value="ABC_TRANSPORTER_2"/>
    <property type="match status" value="1"/>
</dbReference>
<feature type="domain" description="ABC transporter" evidence="11">
    <location>
        <begin position="393"/>
        <end position="597"/>
    </location>
</feature>
<feature type="region of interest" description="Disordered" evidence="9">
    <location>
        <begin position="1"/>
        <end position="33"/>
    </location>
</feature>